<dbReference type="EMBL" id="WRXN01000001">
    <property type="protein sequence ID" value="MVT07274.1"/>
    <property type="molecule type" value="Genomic_DNA"/>
</dbReference>
<dbReference type="GO" id="GO:0016987">
    <property type="term" value="F:sigma factor activity"/>
    <property type="evidence" value="ECO:0007669"/>
    <property type="project" value="UniProtKB-KW"/>
</dbReference>
<evidence type="ECO:0000256" key="5">
    <source>
        <dbReference type="ARBA" id="ARBA00023163"/>
    </source>
</evidence>
<dbReference type="Gene3D" id="1.10.10.10">
    <property type="entry name" value="Winged helix-like DNA-binding domain superfamily/Winged helix DNA-binding domain"/>
    <property type="match status" value="1"/>
</dbReference>
<gene>
    <name evidence="6" type="ORF">GO493_03305</name>
</gene>
<dbReference type="PANTHER" id="PTHR43133:SF8">
    <property type="entry name" value="RNA POLYMERASE SIGMA FACTOR HI_1459-RELATED"/>
    <property type="match status" value="1"/>
</dbReference>
<dbReference type="InterPro" id="IPR039425">
    <property type="entry name" value="RNA_pol_sigma-70-like"/>
</dbReference>
<dbReference type="InterPro" id="IPR013325">
    <property type="entry name" value="RNA_pol_sigma_r2"/>
</dbReference>
<keyword evidence="7" id="KW-1185">Reference proteome</keyword>
<evidence type="ECO:0000256" key="1">
    <source>
        <dbReference type="ARBA" id="ARBA00010641"/>
    </source>
</evidence>
<evidence type="ECO:0000313" key="6">
    <source>
        <dbReference type="EMBL" id="MVT07274.1"/>
    </source>
</evidence>
<evidence type="ECO:0008006" key="8">
    <source>
        <dbReference type="Google" id="ProtNLM"/>
    </source>
</evidence>
<sequence length="166" mass="18986">MPQTAVNIDEHLLTERLLEGDPRARELAYDHFGPALFSLILQVVPDNEKAGEILLKVFVKVFQDMHAFRRSGDATFFGWLMRLTREMALQEATGIMGASDGMVFHDKNLLQRFANNLPEGKRDIFQLCYYKGLPKEAVARILGLQPEEVSAQLRETMIAFRKFLED</sequence>
<keyword evidence="3" id="KW-0731">Sigma factor</keyword>
<comment type="similarity">
    <text evidence="1">Belongs to the sigma-70 factor family. ECF subfamily.</text>
</comment>
<dbReference type="AlphaFoldDB" id="A0A7K1TYT8"/>
<dbReference type="GO" id="GO:0006352">
    <property type="term" value="P:DNA-templated transcription initiation"/>
    <property type="evidence" value="ECO:0007669"/>
    <property type="project" value="InterPro"/>
</dbReference>
<dbReference type="Gene3D" id="1.10.1740.10">
    <property type="match status" value="1"/>
</dbReference>
<dbReference type="InterPro" id="IPR036388">
    <property type="entry name" value="WH-like_DNA-bd_sf"/>
</dbReference>
<proteinExistence type="inferred from homology"/>
<dbReference type="SUPFAM" id="SSF88946">
    <property type="entry name" value="Sigma2 domain of RNA polymerase sigma factors"/>
    <property type="match status" value="1"/>
</dbReference>
<dbReference type="RefSeq" id="WP_157304678.1">
    <property type="nucleotide sequence ID" value="NZ_WRXN01000001.1"/>
</dbReference>
<keyword evidence="4" id="KW-0238">DNA-binding</keyword>
<dbReference type="SUPFAM" id="SSF88659">
    <property type="entry name" value="Sigma3 and sigma4 domains of RNA polymerase sigma factors"/>
    <property type="match status" value="1"/>
</dbReference>
<keyword evidence="5" id="KW-0804">Transcription</keyword>
<evidence type="ECO:0000256" key="3">
    <source>
        <dbReference type="ARBA" id="ARBA00023082"/>
    </source>
</evidence>
<dbReference type="PANTHER" id="PTHR43133">
    <property type="entry name" value="RNA POLYMERASE ECF-TYPE SIGMA FACTO"/>
    <property type="match status" value="1"/>
</dbReference>
<dbReference type="InterPro" id="IPR013324">
    <property type="entry name" value="RNA_pol_sigma_r3/r4-like"/>
</dbReference>
<dbReference type="GO" id="GO:0003677">
    <property type="term" value="F:DNA binding"/>
    <property type="evidence" value="ECO:0007669"/>
    <property type="project" value="UniProtKB-KW"/>
</dbReference>
<evidence type="ECO:0000256" key="2">
    <source>
        <dbReference type="ARBA" id="ARBA00023015"/>
    </source>
</evidence>
<comment type="caution">
    <text evidence="6">The sequence shown here is derived from an EMBL/GenBank/DDBJ whole genome shotgun (WGS) entry which is preliminary data.</text>
</comment>
<name>A0A7K1TYT8_9BACT</name>
<evidence type="ECO:0000313" key="7">
    <source>
        <dbReference type="Proteomes" id="UP000461730"/>
    </source>
</evidence>
<organism evidence="6 7">
    <name type="scientific">Chitinophaga tropicalis</name>
    <dbReference type="NCBI Taxonomy" id="2683588"/>
    <lineage>
        <taxon>Bacteria</taxon>
        <taxon>Pseudomonadati</taxon>
        <taxon>Bacteroidota</taxon>
        <taxon>Chitinophagia</taxon>
        <taxon>Chitinophagales</taxon>
        <taxon>Chitinophagaceae</taxon>
        <taxon>Chitinophaga</taxon>
    </lineage>
</organism>
<dbReference type="Proteomes" id="UP000461730">
    <property type="component" value="Unassembled WGS sequence"/>
</dbReference>
<evidence type="ECO:0000256" key="4">
    <source>
        <dbReference type="ARBA" id="ARBA00023125"/>
    </source>
</evidence>
<reference evidence="6 7" key="1">
    <citation type="submission" date="2019-12" db="EMBL/GenBank/DDBJ databases">
        <title>Chitinophaga sp. strain ysch24 (GDMCC 1.1355), whole genome shotgun sequence.</title>
        <authorList>
            <person name="Zhang X."/>
        </authorList>
    </citation>
    <scope>NUCLEOTIDE SEQUENCE [LARGE SCALE GENOMIC DNA]</scope>
    <source>
        <strain evidence="7">ysch24</strain>
    </source>
</reference>
<protein>
    <recommendedName>
        <fullName evidence="8">Sigma-70 family RNA polymerase sigma factor</fullName>
    </recommendedName>
</protein>
<accession>A0A7K1TYT8</accession>
<keyword evidence="2" id="KW-0805">Transcription regulation</keyword>